<evidence type="ECO:0000313" key="2">
    <source>
        <dbReference type="Proteomes" id="UP000272474"/>
    </source>
</evidence>
<dbReference type="AlphaFoldDB" id="A0A3A9Z316"/>
<gene>
    <name evidence="1" type="ORF">D7294_13500</name>
</gene>
<comment type="caution">
    <text evidence="1">The sequence shown here is derived from an EMBL/GenBank/DDBJ whole genome shotgun (WGS) entry which is preliminary data.</text>
</comment>
<dbReference type="OrthoDB" id="3848264at2"/>
<organism evidence="1 2">
    <name type="scientific">Streptomyces hoynatensis</name>
    <dbReference type="NCBI Taxonomy" id="1141874"/>
    <lineage>
        <taxon>Bacteria</taxon>
        <taxon>Bacillati</taxon>
        <taxon>Actinomycetota</taxon>
        <taxon>Actinomycetes</taxon>
        <taxon>Kitasatosporales</taxon>
        <taxon>Streptomycetaceae</taxon>
        <taxon>Streptomyces</taxon>
    </lineage>
</organism>
<evidence type="ECO:0000313" key="1">
    <source>
        <dbReference type="EMBL" id="RKN42419.1"/>
    </source>
</evidence>
<name>A0A3A9Z316_9ACTN</name>
<dbReference type="RefSeq" id="WP_120679159.1">
    <property type="nucleotide sequence ID" value="NZ_RBAL01000006.1"/>
</dbReference>
<proteinExistence type="predicted"/>
<keyword evidence="2" id="KW-1185">Reference proteome</keyword>
<reference evidence="1 2" key="1">
    <citation type="journal article" date="2014" name="Int. J. Syst. Evol. Microbiol.">
        <title>Streptomyces hoynatensis sp. nov., isolated from deep marine sediment.</title>
        <authorList>
            <person name="Veyisoglu A."/>
            <person name="Sahin N."/>
        </authorList>
    </citation>
    <scope>NUCLEOTIDE SEQUENCE [LARGE SCALE GENOMIC DNA]</scope>
    <source>
        <strain evidence="1 2">KCTC 29097</strain>
    </source>
</reference>
<dbReference type="EMBL" id="RBAL01000006">
    <property type="protein sequence ID" value="RKN42419.1"/>
    <property type="molecule type" value="Genomic_DNA"/>
</dbReference>
<sequence>MPPVRLPSEAELARDALAAPLLHRAVRLARWAAHGVPVGAGGELLADELKSAVAVLAIEAEEDAAALAADAWNFAVDTGLVEVEEAEDAVALAAEDAVIGTATGGAELTRITEGTPADVLDIWAAGVEAVLADASAPMLEDLVEGLGAREGAFGDDGEPDQDTIDLDALDWDPEEEADYLDAALGSLYLFAVTDDAGQAATPVPLPMVAAASVIPEDMDELSEAALDDLSATVLKLNGQFRALAGTGLLEYRPVDESVLLAEEGEEQRRALPEAEEEEDLGRYGQARLTPLGLYGVRRRMIEAGLAAPVVGELAGQDARALLGALPYLPEAAAHEEAELWLAEREPLDAARELLDAARGGDPAAPGRRLGCQLVLALLDERADGALREVLHDAELGGLARVWLVERGVVDVPPPSDDMVFWLTIDTLAAQLATANGGRENAEELRELVTNLAAQHSGFFERAWRTDHPATAEVLDAVGRLHPDKQLAKQARKAAFKSRSRD</sequence>
<dbReference type="Proteomes" id="UP000272474">
    <property type="component" value="Unassembled WGS sequence"/>
</dbReference>
<accession>A0A3A9Z316</accession>
<protein>
    <submittedName>
        <fullName evidence="1">Uncharacterized protein</fullName>
    </submittedName>
</protein>